<sequence>MNQEQAMSILTRIAAAYPRFELTTDAIGKERIKLWLDHLKDQPYEQVLKKIDQHIAEKRFPPAIAEIKIKQPEQNEFLAKQKVWEQNAKFAKRRS</sequence>
<dbReference type="EMBL" id="CP015607">
    <property type="protein sequence ID" value="APT48274.1"/>
    <property type="molecule type" value="Genomic_DNA"/>
</dbReference>
<proteinExistence type="predicted"/>
<dbReference type="Gene3D" id="1.10.8.200">
    <property type="entry name" value="Replisome organizer (g39p helicase loader/inhibitor protein)"/>
    <property type="match status" value="1"/>
</dbReference>
<evidence type="ECO:0000313" key="2">
    <source>
        <dbReference type="Proteomes" id="UP000185426"/>
    </source>
</evidence>
<reference evidence="1 2" key="1">
    <citation type="submission" date="2016-05" db="EMBL/GenBank/DDBJ databases">
        <title>Complete Genome and Methylome Analysis of Psychrotrophic Bacterial Isolates from Antarctic Lake Untersee.</title>
        <authorList>
            <person name="Fomenkov A."/>
            <person name="Akimov V.N."/>
            <person name="Vasilyeva L.V."/>
            <person name="Andersen D."/>
            <person name="Vincze T."/>
            <person name="Roberts R.J."/>
        </authorList>
    </citation>
    <scope>NUCLEOTIDE SEQUENCE [LARGE SCALE GENOMIC DNA]</scope>
    <source>
        <strain evidence="1 2">U14-5</strain>
    </source>
</reference>
<protein>
    <submittedName>
        <fullName evidence="1">Uncharacterized protein</fullName>
    </submittedName>
</protein>
<dbReference type="AlphaFoldDB" id="A0A1L6ZP25"/>
<accession>A0A1L6ZP25</accession>
<dbReference type="RefSeq" id="WP_075623713.1">
    <property type="nucleotide sequence ID" value="NZ_CP015607.1"/>
</dbReference>
<dbReference type="Proteomes" id="UP000185426">
    <property type="component" value="Chromosome"/>
</dbReference>
<gene>
    <name evidence="1" type="ORF">BSA145_16730</name>
</gene>
<name>A0A1L6ZP25_BACIA</name>
<organism evidence="1 2">
    <name type="scientific">Bacillus safensis</name>
    <dbReference type="NCBI Taxonomy" id="561879"/>
    <lineage>
        <taxon>Bacteria</taxon>
        <taxon>Bacillati</taxon>
        <taxon>Bacillota</taxon>
        <taxon>Bacilli</taxon>
        <taxon>Bacillales</taxon>
        <taxon>Bacillaceae</taxon>
        <taxon>Bacillus</taxon>
    </lineage>
</organism>
<evidence type="ECO:0000313" key="1">
    <source>
        <dbReference type="EMBL" id="APT48274.1"/>
    </source>
</evidence>